<feature type="transmembrane region" description="Helical" evidence="1">
    <location>
        <begin position="5"/>
        <end position="23"/>
    </location>
</feature>
<evidence type="ECO:0000313" key="2">
    <source>
        <dbReference type="EMBL" id="GAH43845.1"/>
    </source>
</evidence>
<gene>
    <name evidence="2" type="ORF">S03H2_14403</name>
</gene>
<feature type="non-terminal residue" evidence="2">
    <location>
        <position position="1"/>
    </location>
</feature>
<accession>X1GG96</accession>
<name>X1GG96_9ZZZZ</name>
<keyword evidence="1" id="KW-0812">Transmembrane</keyword>
<comment type="caution">
    <text evidence="2">The sequence shown here is derived from an EMBL/GenBank/DDBJ whole genome shotgun (WGS) entry which is preliminary data.</text>
</comment>
<dbReference type="EMBL" id="BARU01007308">
    <property type="protein sequence ID" value="GAH43845.1"/>
    <property type="molecule type" value="Genomic_DNA"/>
</dbReference>
<keyword evidence="1" id="KW-1133">Transmembrane helix</keyword>
<proteinExistence type="predicted"/>
<evidence type="ECO:0000256" key="1">
    <source>
        <dbReference type="SAM" id="Phobius"/>
    </source>
</evidence>
<reference evidence="2" key="1">
    <citation type="journal article" date="2014" name="Front. Microbiol.">
        <title>High frequency of phylogenetically diverse reductive dehalogenase-homologous genes in deep subseafloor sedimentary metagenomes.</title>
        <authorList>
            <person name="Kawai M."/>
            <person name="Futagami T."/>
            <person name="Toyoda A."/>
            <person name="Takaki Y."/>
            <person name="Nishi S."/>
            <person name="Hori S."/>
            <person name="Arai W."/>
            <person name="Tsubouchi T."/>
            <person name="Morono Y."/>
            <person name="Uchiyama I."/>
            <person name="Ito T."/>
            <person name="Fujiyama A."/>
            <person name="Inagaki F."/>
            <person name="Takami H."/>
        </authorList>
    </citation>
    <scope>NUCLEOTIDE SEQUENCE</scope>
    <source>
        <strain evidence="2">Expedition CK06-06</strain>
    </source>
</reference>
<sequence>FVSIFALVGILLVSLIVGVVLMIEGGNMILFMLIVSIPMIVVGAIVYAIGVVRMSRPDKN</sequence>
<keyword evidence="1" id="KW-0472">Membrane</keyword>
<feature type="transmembrane region" description="Helical" evidence="1">
    <location>
        <begin position="29"/>
        <end position="52"/>
    </location>
</feature>
<dbReference type="AlphaFoldDB" id="X1GG96"/>
<organism evidence="2">
    <name type="scientific">marine sediment metagenome</name>
    <dbReference type="NCBI Taxonomy" id="412755"/>
    <lineage>
        <taxon>unclassified sequences</taxon>
        <taxon>metagenomes</taxon>
        <taxon>ecological metagenomes</taxon>
    </lineage>
</organism>
<protein>
    <submittedName>
        <fullName evidence="2">Uncharacterized protein</fullName>
    </submittedName>
</protein>